<gene>
    <name evidence="2" type="ORF">UBAL3_80150034</name>
</gene>
<proteinExistence type="predicted"/>
<evidence type="ECO:0000313" key="2">
    <source>
        <dbReference type="EMBL" id="EES53245.1"/>
    </source>
</evidence>
<organism evidence="2 3">
    <name type="scientific">Leptospirillum ferrodiazotrophum</name>
    <dbReference type="NCBI Taxonomy" id="412449"/>
    <lineage>
        <taxon>Bacteria</taxon>
        <taxon>Pseudomonadati</taxon>
        <taxon>Nitrospirota</taxon>
        <taxon>Nitrospiria</taxon>
        <taxon>Nitrospirales</taxon>
        <taxon>Nitrospiraceae</taxon>
        <taxon>Leptospirillum</taxon>
    </lineage>
</organism>
<feature type="region of interest" description="Disordered" evidence="1">
    <location>
        <begin position="108"/>
        <end position="146"/>
    </location>
</feature>
<dbReference type="EMBL" id="GG693867">
    <property type="protein sequence ID" value="EES53245.1"/>
    <property type="molecule type" value="Genomic_DNA"/>
</dbReference>
<evidence type="ECO:0000256" key="1">
    <source>
        <dbReference type="SAM" id="MobiDB-lite"/>
    </source>
</evidence>
<sequence>MARSGRWAMPQDSRDTGVRGVSGPSDPDEEPFGELRHKDRWRYYMEGMNEGESVRKAAWRCGINREAAFNWRQRFLTLPEAVTARHETGIVEADETSFWSPSKDRGIFRGFRGTGTVPGSDSSPGRPRPLGSHCGGDPSGGQPSGH</sequence>
<protein>
    <submittedName>
        <fullName evidence="2">Probable transposase</fullName>
    </submittedName>
</protein>
<reference evidence="2 3" key="1">
    <citation type="journal article" date="2009" name="Appl. Environ. Microbiol.">
        <title>Community genomic and proteomic analyses of chemoautotrophic iron-oxidizing "Leptospirillum rubarum" (Group II) and "Leptospirillum ferrodiazotrophum" (Group III) bacteria in acid mine drainage biofilms.</title>
        <authorList>
            <person name="Goltsman D.S."/>
            <person name="Denef V.J."/>
            <person name="Singer S.W."/>
            <person name="VerBerkmoes N.C."/>
            <person name="Lefsrud M."/>
            <person name="Mueller R.S."/>
            <person name="Dick G.J."/>
            <person name="Sun C.L."/>
            <person name="Wheeler K.E."/>
            <person name="Zemla A."/>
            <person name="Baker B.J."/>
            <person name="Hauser L."/>
            <person name="Land M."/>
            <person name="Shah M.B."/>
            <person name="Thelen M.P."/>
            <person name="Hettich R.L."/>
            <person name="Banfield J.F."/>
        </authorList>
    </citation>
    <scope>NUCLEOTIDE SEQUENCE [LARGE SCALE GENOMIC DNA]</scope>
</reference>
<name>C6HVY3_9BACT</name>
<dbReference type="Proteomes" id="UP000009374">
    <property type="component" value="Unassembled WGS sequence"/>
</dbReference>
<dbReference type="AlphaFoldDB" id="C6HVY3"/>
<feature type="region of interest" description="Disordered" evidence="1">
    <location>
        <begin position="1"/>
        <end position="34"/>
    </location>
</feature>
<feature type="compositionally biased region" description="Low complexity" evidence="1">
    <location>
        <begin position="108"/>
        <end position="132"/>
    </location>
</feature>
<feature type="compositionally biased region" description="Gly residues" evidence="1">
    <location>
        <begin position="133"/>
        <end position="146"/>
    </location>
</feature>
<accession>C6HVY3</accession>
<evidence type="ECO:0000313" key="3">
    <source>
        <dbReference type="Proteomes" id="UP000009374"/>
    </source>
</evidence>
<keyword evidence="3" id="KW-1185">Reference proteome</keyword>